<evidence type="ECO:0000256" key="4">
    <source>
        <dbReference type="ARBA" id="ARBA00022984"/>
    </source>
</evidence>
<dbReference type="PROSITE" id="PS00924">
    <property type="entry name" value="ASP_GLU_RACEMASE_2"/>
    <property type="match status" value="1"/>
</dbReference>
<dbReference type="GO" id="GO:0071555">
    <property type="term" value="P:cell wall organization"/>
    <property type="evidence" value="ECO:0007669"/>
    <property type="project" value="UniProtKB-KW"/>
</dbReference>
<accession>A0A0K2BK05</accession>
<dbReference type="PANTHER" id="PTHR21198">
    <property type="entry name" value="GLUTAMATE RACEMASE"/>
    <property type="match status" value="1"/>
</dbReference>
<dbReference type="InterPro" id="IPR001920">
    <property type="entry name" value="Asp/Glu_race"/>
</dbReference>
<dbReference type="InterPro" id="IPR015942">
    <property type="entry name" value="Asp/Glu/hydantoin_racemase"/>
</dbReference>
<keyword evidence="6 7" id="KW-0961">Cell wall biogenesis/degradation</keyword>
<evidence type="ECO:0000256" key="5">
    <source>
        <dbReference type="ARBA" id="ARBA00023235"/>
    </source>
</evidence>
<dbReference type="UniPathway" id="UPA00219"/>
<name>A0A0K2BK05_9GAMM</name>
<organism evidence="8 9">
    <name type="scientific">Candidatus Palibaumannia cicadellinicola</name>
    <dbReference type="NCBI Taxonomy" id="186490"/>
    <lineage>
        <taxon>Bacteria</taxon>
        <taxon>Pseudomonadati</taxon>
        <taxon>Pseudomonadota</taxon>
        <taxon>Gammaproteobacteria</taxon>
        <taxon>Candidatus Palibaumannia</taxon>
    </lineage>
</organism>
<dbReference type="PATRIC" id="fig|186490.8.peg.134"/>
<comment type="catalytic activity">
    <reaction evidence="1 7">
        <text>L-glutamate = D-glutamate</text>
        <dbReference type="Rhea" id="RHEA:12813"/>
        <dbReference type="ChEBI" id="CHEBI:29985"/>
        <dbReference type="ChEBI" id="CHEBI:29986"/>
        <dbReference type="EC" id="5.1.1.3"/>
    </reaction>
</comment>
<dbReference type="NCBIfam" id="TIGR00067">
    <property type="entry name" value="glut_race"/>
    <property type="match status" value="1"/>
</dbReference>
<reference evidence="8 9" key="1">
    <citation type="submission" date="2015-06" db="EMBL/GenBank/DDBJ databases">
        <title>Lineage-specific patterns of genome deterioration in obligate symbionts.</title>
        <authorList>
            <person name="Bennett G.M."/>
            <person name="McCutcheon J.P."/>
            <person name="McDonald B.R."/>
            <person name="Moran N.A."/>
        </authorList>
    </citation>
    <scope>NUCLEOTIDE SEQUENCE [LARGE SCALE GENOMIC DNA]</scope>
    <source>
        <strain evidence="8 9">B-GSS</strain>
    </source>
</reference>
<evidence type="ECO:0000256" key="7">
    <source>
        <dbReference type="HAMAP-Rule" id="MF_00258"/>
    </source>
</evidence>
<dbReference type="Gene3D" id="3.40.50.1860">
    <property type="match status" value="2"/>
</dbReference>
<dbReference type="SUPFAM" id="SSF53681">
    <property type="entry name" value="Aspartate/glutamate racemase"/>
    <property type="match status" value="2"/>
</dbReference>
<dbReference type="GO" id="GO:0009252">
    <property type="term" value="P:peptidoglycan biosynthetic process"/>
    <property type="evidence" value="ECO:0007669"/>
    <property type="project" value="UniProtKB-UniRule"/>
</dbReference>
<dbReference type="Pfam" id="PF01177">
    <property type="entry name" value="Asp_Glu_race"/>
    <property type="match status" value="1"/>
</dbReference>
<dbReference type="GO" id="GO:0008881">
    <property type="term" value="F:glutamate racemase activity"/>
    <property type="evidence" value="ECO:0007669"/>
    <property type="project" value="UniProtKB-UniRule"/>
</dbReference>
<protein>
    <recommendedName>
        <fullName evidence="2 7">Glutamate racemase</fullName>
        <ecNumber evidence="2 7">5.1.1.3</ecNumber>
    </recommendedName>
</protein>
<evidence type="ECO:0000313" key="9">
    <source>
        <dbReference type="Proteomes" id="UP000056466"/>
    </source>
</evidence>
<feature type="binding site" evidence="7">
    <location>
        <begin position="46"/>
        <end position="47"/>
    </location>
    <ligand>
        <name>substrate</name>
    </ligand>
</feature>
<dbReference type="AlphaFoldDB" id="A0A0K2BK05"/>
<dbReference type="RefSeq" id="WP_260080630.1">
    <property type="nucleotide sequence ID" value="NZ_CP011787.1"/>
</dbReference>
<dbReference type="GO" id="GO:0008360">
    <property type="term" value="P:regulation of cell shape"/>
    <property type="evidence" value="ECO:0007669"/>
    <property type="project" value="UniProtKB-KW"/>
</dbReference>
<dbReference type="Proteomes" id="UP000056466">
    <property type="component" value="Chromosome"/>
</dbReference>
<comment type="pathway">
    <text evidence="7">Cell wall biogenesis; peptidoglycan biosynthesis.</text>
</comment>
<evidence type="ECO:0000256" key="2">
    <source>
        <dbReference type="ARBA" id="ARBA00013090"/>
    </source>
</evidence>
<gene>
    <name evidence="7 8" type="primary">murI</name>
    <name evidence="8" type="ORF">AB162_132</name>
</gene>
<evidence type="ECO:0000256" key="1">
    <source>
        <dbReference type="ARBA" id="ARBA00001602"/>
    </source>
</evidence>
<feature type="active site" description="Proton donor/acceptor" evidence="7">
    <location>
        <position position="192"/>
    </location>
</feature>
<sequence>MLDKNTNPTILVIDSGVGGFSILYEVKKIIKNVNYIYVFDNEEFPYGKKTKQFLLSRVIKIINSVCKIHSIDIIIIACNTLSTVSLPLLRRYFICPIIGVLPAIKLAAKITRSRVIGLLATQTTINSNYTNVLIKKLASSYKIIPFIATKLVYLAEDKFHGKIISLIIFKNILNAWLKQVIKLNLDTIILGCTHFPLIYEELRKIIPKNIKLIYSHKAIAKKALCILKYNNKYNTLLSNNTSTINTIYCLLFNNNTTILMPKLSKYGFHSMKKLYIY</sequence>
<dbReference type="KEGG" id="bcig:AB162_132"/>
<dbReference type="EMBL" id="CP011787">
    <property type="protein sequence ID" value="AKZ65751.1"/>
    <property type="molecule type" value="Genomic_DNA"/>
</dbReference>
<comment type="similarity">
    <text evidence="7">Belongs to the aspartate/glutamate racemases family.</text>
</comment>
<feature type="binding site" evidence="7">
    <location>
        <begin position="193"/>
        <end position="194"/>
    </location>
    <ligand>
        <name>substrate</name>
    </ligand>
</feature>
<dbReference type="InterPro" id="IPR004391">
    <property type="entry name" value="Glu_race"/>
</dbReference>
<feature type="binding site" evidence="7">
    <location>
        <begin position="14"/>
        <end position="15"/>
    </location>
    <ligand>
        <name>substrate</name>
    </ligand>
</feature>
<evidence type="ECO:0000256" key="6">
    <source>
        <dbReference type="ARBA" id="ARBA00023316"/>
    </source>
</evidence>
<dbReference type="HAMAP" id="MF_00258">
    <property type="entry name" value="Glu_racemase"/>
    <property type="match status" value="1"/>
</dbReference>
<dbReference type="PANTHER" id="PTHR21198:SF2">
    <property type="entry name" value="GLUTAMATE RACEMASE"/>
    <property type="match status" value="1"/>
</dbReference>
<proteinExistence type="inferred from homology"/>
<feature type="binding site" evidence="7">
    <location>
        <begin position="79"/>
        <end position="80"/>
    </location>
    <ligand>
        <name>substrate</name>
    </ligand>
</feature>
<comment type="function">
    <text evidence="7">Provides the (R)-glutamate required for cell wall biosynthesis.</text>
</comment>
<evidence type="ECO:0000256" key="3">
    <source>
        <dbReference type="ARBA" id="ARBA00022960"/>
    </source>
</evidence>
<keyword evidence="9" id="KW-1185">Reference proteome</keyword>
<dbReference type="InterPro" id="IPR033134">
    <property type="entry name" value="Asp/Glu_racemase_AS_2"/>
</dbReference>
<dbReference type="EC" id="5.1.1.3" evidence="2 7"/>
<keyword evidence="3 7" id="KW-0133">Cell shape</keyword>
<feature type="active site" description="Proton donor/acceptor" evidence="7">
    <location>
        <position position="78"/>
    </location>
</feature>
<evidence type="ECO:0000313" key="8">
    <source>
        <dbReference type="EMBL" id="AKZ65751.1"/>
    </source>
</evidence>
<keyword evidence="5 7" id="KW-0413">Isomerase</keyword>
<keyword evidence="4 7" id="KW-0573">Peptidoglycan synthesis</keyword>